<dbReference type="InterPro" id="IPR052050">
    <property type="entry name" value="SecEffector_AnkRepeat"/>
</dbReference>
<protein>
    <recommendedName>
        <fullName evidence="3">Ankyrin repeat-containing protein</fullName>
    </recommendedName>
</protein>
<dbReference type="EMBL" id="GL883029">
    <property type="protein sequence ID" value="EGG14240.1"/>
    <property type="molecule type" value="Genomic_DNA"/>
</dbReference>
<sequence>MDRVITFLDIYRISYIRNKVFWLMENELYKTEKKLFNHQTLKSNTFIKGKQLIKLSSIVLFQKYALPWDFIKHYIPKETLGSLDLKCRSKMINGYICHPNATLETLIHLLDWSPDFIYDGSTTEIMLGNGNYEMTLYLAQRLTQQQLNIDVYSLESVCKSGSNQSIELARWLIETYPKFEWQGELIDSACIGGNLELVKWLDNNKSINVTSTIRAIDSAARFGYLDIIKYLYTNGTKKCSDQAIIQATINGHLDIVKFITENCGQNKITNHAFIAAILNDRLDILQYLQDNAPSGIAYTVDAMRTATGRGNFEMIKWLHKNRTERFPKHSIQNAAENGHFEIVQFLVEDGIEWSGQAIIEAASNSHFNIVEYLFQKRKEGFKSIVVPIDSIAKNGRLDIIHYLEENQVELSTTNSLYLAASAGHIEVAKHLMEKKYDTYFTHLLAAAAHNGHLDMVKYLHDHIERLDYPYAPLNSGSAQGHIEVVKFLHSAGYKGTKFAMEDAAKNGHLEVVRFLNEHTTEGMVIDAMRKAAKEGHLSVAQYLFQYTTESDNACDETTLKETLENGYLSTAHFLFNNNNNRVYPHDSKVECQINRIIDRL</sequence>
<reference evidence="2" key="1">
    <citation type="journal article" date="2011" name="Genome Res.">
        <title>Phylogeny-wide analysis of social amoeba genomes highlights ancient origins for complex intercellular communication.</title>
        <authorList>
            <person name="Heidel A.J."/>
            <person name="Lawal H.M."/>
            <person name="Felder M."/>
            <person name="Schilde C."/>
            <person name="Helps N.R."/>
            <person name="Tunggal B."/>
            <person name="Rivero F."/>
            <person name="John U."/>
            <person name="Schleicher M."/>
            <person name="Eichinger L."/>
            <person name="Platzer M."/>
            <person name="Noegel A.A."/>
            <person name="Schaap P."/>
            <person name="Gloeckner G."/>
        </authorList>
    </citation>
    <scope>NUCLEOTIDE SEQUENCE [LARGE SCALE GENOMIC DNA]</scope>
    <source>
        <strain evidence="2">SH3</strain>
    </source>
</reference>
<dbReference type="InterPro" id="IPR002110">
    <property type="entry name" value="Ankyrin_rpt"/>
</dbReference>
<organism evidence="1 2">
    <name type="scientific">Cavenderia fasciculata</name>
    <name type="common">Slime mold</name>
    <name type="synonym">Dictyostelium fasciculatum</name>
    <dbReference type="NCBI Taxonomy" id="261658"/>
    <lineage>
        <taxon>Eukaryota</taxon>
        <taxon>Amoebozoa</taxon>
        <taxon>Evosea</taxon>
        <taxon>Eumycetozoa</taxon>
        <taxon>Dictyostelia</taxon>
        <taxon>Acytosteliales</taxon>
        <taxon>Cavenderiaceae</taxon>
        <taxon>Cavenderia</taxon>
    </lineage>
</organism>
<dbReference type="RefSeq" id="XP_004350949.1">
    <property type="nucleotide sequence ID" value="XM_004350897.1"/>
</dbReference>
<dbReference type="KEGG" id="dfa:DFA_12010"/>
<dbReference type="AlphaFoldDB" id="F4QF86"/>
<evidence type="ECO:0000313" key="2">
    <source>
        <dbReference type="Proteomes" id="UP000007797"/>
    </source>
</evidence>
<dbReference type="SMART" id="SM00248">
    <property type="entry name" value="ANK"/>
    <property type="match status" value="6"/>
</dbReference>
<dbReference type="InterPro" id="IPR036770">
    <property type="entry name" value="Ankyrin_rpt-contain_sf"/>
</dbReference>
<dbReference type="SUPFAM" id="SSF48403">
    <property type="entry name" value="Ankyrin repeat"/>
    <property type="match status" value="1"/>
</dbReference>
<dbReference type="OrthoDB" id="76773at2759"/>
<dbReference type="GeneID" id="14865691"/>
<dbReference type="Pfam" id="PF12796">
    <property type="entry name" value="Ank_2"/>
    <property type="match status" value="3"/>
</dbReference>
<name>F4QF86_CACFS</name>
<dbReference type="Gene3D" id="1.25.40.20">
    <property type="entry name" value="Ankyrin repeat-containing domain"/>
    <property type="match status" value="2"/>
</dbReference>
<dbReference type="PANTHER" id="PTHR46586:SF3">
    <property type="entry name" value="ANKYRIN REPEAT-CONTAINING PROTEIN"/>
    <property type="match status" value="1"/>
</dbReference>
<evidence type="ECO:0008006" key="3">
    <source>
        <dbReference type="Google" id="ProtNLM"/>
    </source>
</evidence>
<dbReference type="PANTHER" id="PTHR46586">
    <property type="entry name" value="ANKYRIN REPEAT-CONTAINING PROTEIN"/>
    <property type="match status" value="1"/>
</dbReference>
<gene>
    <name evidence="1" type="ORF">DFA_12010</name>
</gene>
<keyword evidence="2" id="KW-1185">Reference proteome</keyword>
<dbReference type="Proteomes" id="UP000007797">
    <property type="component" value="Unassembled WGS sequence"/>
</dbReference>
<accession>F4QF86</accession>
<evidence type="ECO:0000313" key="1">
    <source>
        <dbReference type="EMBL" id="EGG14240.1"/>
    </source>
</evidence>
<proteinExistence type="predicted"/>